<feature type="compositionally biased region" description="Basic and acidic residues" evidence="2">
    <location>
        <begin position="458"/>
        <end position="492"/>
    </location>
</feature>
<feature type="compositionally biased region" description="Basic and acidic residues" evidence="2">
    <location>
        <begin position="514"/>
        <end position="537"/>
    </location>
</feature>
<keyword evidence="1" id="KW-0175">Coiled coil</keyword>
<dbReference type="FunFam" id="2.30.29.30:FF:000018">
    <property type="entry name" value="E3 SUMO-protein ligase RanBP2"/>
    <property type="match status" value="1"/>
</dbReference>
<dbReference type="InterPro" id="IPR011993">
    <property type="entry name" value="PH-like_dom_sf"/>
</dbReference>
<dbReference type="KEGG" id="aful:116489746"/>
<feature type="compositionally biased region" description="Polar residues" evidence="2">
    <location>
        <begin position="577"/>
        <end position="586"/>
    </location>
</feature>
<feature type="compositionally biased region" description="Polar residues" evidence="2">
    <location>
        <begin position="493"/>
        <end position="502"/>
    </location>
</feature>
<feature type="region of interest" description="Disordered" evidence="2">
    <location>
        <begin position="1"/>
        <end position="163"/>
    </location>
</feature>
<feature type="compositionally biased region" description="Polar residues" evidence="2">
    <location>
        <begin position="342"/>
        <end position="376"/>
    </location>
</feature>
<evidence type="ECO:0000259" key="3">
    <source>
        <dbReference type="PROSITE" id="PS50196"/>
    </source>
</evidence>
<dbReference type="Proteomes" id="UP000504639">
    <property type="component" value="Chromosome 1"/>
</dbReference>
<dbReference type="Pfam" id="PF00638">
    <property type="entry name" value="Ran_BP1"/>
    <property type="match status" value="1"/>
</dbReference>
<reference evidence="5" key="1">
    <citation type="submission" date="2025-08" db="UniProtKB">
        <authorList>
            <consortium name="RefSeq"/>
        </authorList>
    </citation>
    <scope>IDENTIFICATION</scope>
    <source>
        <tissue evidence="5">Lung</tissue>
    </source>
</reference>
<gene>
    <name evidence="5" type="primary">CCDC138</name>
</gene>
<dbReference type="SMART" id="SM00160">
    <property type="entry name" value="RanBD"/>
    <property type="match status" value="1"/>
</dbReference>
<dbReference type="PANTHER" id="PTHR34523">
    <property type="entry name" value="COILED-COIL DOMAIN-CONTAINING PROTEIN 138"/>
    <property type="match status" value="1"/>
</dbReference>
<dbReference type="Pfam" id="PF21035">
    <property type="entry name" value="CCDC138_C"/>
    <property type="match status" value="1"/>
</dbReference>
<dbReference type="Gene3D" id="2.30.29.30">
    <property type="entry name" value="Pleckstrin-homology domain (PH domain)/Phosphotyrosine-binding domain (PTB)"/>
    <property type="match status" value="1"/>
</dbReference>
<evidence type="ECO:0000313" key="5">
    <source>
        <dbReference type="RefSeq" id="XP_032044259.1"/>
    </source>
</evidence>
<dbReference type="PANTHER" id="PTHR34523:SF1">
    <property type="entry name" value="COILED-COIL DOMAIN-CONTAINING PROTEIN 138"/>
    <property type="match status" value="1"/>
</dbReference>
<feature type="compositionally biased region" description="Polar residues" evidence="2">
    <location>
        <begin position="91"/>
        <end position="108"/>
    </location>
</feature>
<accession>A0A6J3D1D0</accession>
<feature type="compositionally biased region" description="Acidic residues" evidence="2">
    <location>
        <begin position="64"/>
        <end position="75"/>
    </location>
</feature>
<keyword evidence="4" id="KW-1185">Reference proteome</keyword>
<dbReference type="InterPro" id="IPR048750">
    <property type="entry name" value="CCDC138_C"/>
</dbReference>
<evidence type="ECO:0000256" key="2">
    <source>
        <dbReference type="SAM" id="MobiDB-lite"/>
    </source>
</evidence>
<proteinExistence type="predicted"/>
<dbReference type="AlphaFoldDB" id="A0A6J3D1D0"/>
<dbReference type="RefSeq" id="XP_032044259.1">
    <property type="nucleotide sequence ID" value="XM_032188368.1"/>
</dbReference>
<evidence type="ECO:0000313" key="4">
    <source>
        <dbReference type="Proteomes" id="UP000504639"/>
    </source>
</evidence>
<name>A0A6J3D1D0_AYTFU</name>
<protein>
    <submittedName>
        <fullName evidence="5">Coiled-coil domain-containing protein 138</fullName>
    </submittedName>
</protein>
<sequence length="920" mass="101882">MSSSKHVDSSKSGTHGSGRGLGTKDKTVNFSVPVAFQETDMSMEIDDTLPSSLRKGTKRKATQDESDDSEMETESGTEAQGLNSRGPIPPDTSQSRNKVQVAYQNLQPSGPGYFKKLSVAPTTLKPAESKPIQFPQSKFGQPGTAEGSKPRLPTPAQSSQPPAFTLNTNFKSNNGDFTFSSQQGAAGGGSTLGDKNDVVRHFDPVVPLPHKTTVNTGEEDEEKFFCNGAKLFRFDAESNEWKERGIGNVKILKHKVSGKFRLLMRRDQVLKICANHYINTDMKLTPNAGSDRSFVWHALDYADELLKPETLGIWFETPEEAMLFKNKFEEAQNILRTLGSNVDTPVTQRSGTAREMTSQDIKKSNGSTSGTLNSVFQFPRDGVTSESGNKVSLPDLSFRKEAQQTSSSAGFGQSPLKKAQWGRKDDEINSSTDSGPDIKRAPAPSAAASPSAAPGPSADEKPSSTRGSVHTEQKLPAGDKKPVNQTNKKESDSVPSVSSQDGSVRRKTTMSSSKHVDSSKSETRKSGRGLGTKDKTVDCSVPDAVQKTDDTLPSRLGKGTKRRGTQNKTDGLVRKTASGTEAQELNSRGPIPPDTSQSRNKVQVAYQKLQRERSAQEKYALEPKRRERAPVEREKLLHRREAAFAAIKDADEDVQAKLETMKEQPETKKSQLRETLRNMTDENNELKLSLNSLREDNEFLKNQLLLNVNVYNPLTILMDWISDQHLRKIKTQEEGEGSEIPHCAKEIYTLENCVKLLPMVIGQLQWMPFVDPKLHMPVIEFIYWSLRQIDIDSQDASMTSTMERLAEVLLKGAVQRGSVQNCNGKPTQSKPKVAHFFKSKSMPVRFLSTLVVLRTAKRMNYLSHAFRSLCVDLKTDEGKILFLQYRCVPIILSHLTIPKKCLLFVALNALVEMAMINDKK</sequence>
<organism evidence="4 5">
    <name type="scientific">Aythya fuligula</name>
    <name type="common">Tufted duck</name>
    <name type="synonym">Anas fuligula</name>
    <dbReference type="NCBI Taxonomy" id="219594"/>
    <lineage>
        <taxon>Eukaryota</taxon>
        <taxon>Metazoa</taxon>
        <taxon>Chordata</taxon>
        <taxon>Craniata</taxon>
        <taxon>Vertebrata</taxon>
        <taxon>Euteleostomi</taxon>
        <taxon>Archelosauria</taxon>
        <taxon>Archosauria</taxon>
        <taxon>Dinosauria</taxon>
        <taxon>Saurischia</taxon>
        <taxon>Theropoda</taxon>
        <taxon>Coelurosauria</taxon>
        <taxon>Aves</taxon>
        <taxon>Neognathae</taxon>
        <taxon>Galloanserae</taxon>
        <taxon>Anseriformes</taxon>
        <taxon>Anatidae</taxon>
        <taxon>Aythyinae</taxon>
        <taxon>Aythya</taxon>
    </lineage>
</organism>
<feature type="compositionally biased region" description="Low complexity" evidence="2">
    <location>
        <begin position="441"/>
        <end position="457"/>
    </location>
</feature>
<dbReference type="InterPro" id="IPR038798">
    <property type="entry name" value="CCDC138"/>
</dbReference>
<feature type="coiled-coil region" evidence="1">
    <location>
        <begin position="669"/>
        <end position="703"/>
    </location>
</feature>
<dbReference type="CTD" id="165055"/>
<dbReference type="PROSITE" id="PS50196">
    <property type="entry name" value="RANBD1"/>
    <property type="match status" value="1"/>
</dbReference>
<dbReference type="SUPFAM" id="SSF50729">
    <property type="entry name" value="PH domain-like"/>
    <property type="match status" value="1"/>
</dbReference>
<feature type="region of interest" description="Disordered" evidence="2">
    <location>
        <begin position="342"/>
        <end position="628"/>
    </location>
</feature>
<dbReference type="GeneID" id="116489746"/>
<dbReference type="InParanoid" id="A0A6J3D1D0"/>
<feature type="domain" description="RanBD1" evidence="3">
    <location>
        <begin position="201"/>
        <end position="337"/>
    </location>
</feature>
<feature type="compositionally biased region" description="Basic and acidic residues" evidence="2">
    <location>
        <begin position="609"/>
        <end position="628"/>
    </location>
</feature>
<evidence type="ECO:0000256" key="1">
    <source>
        <dbReference type="SAM" id="Coils"/>
    </source>
</evidence>
<dbReference type="InterPro" id="IPR000156">
    <property type="entry name" value="Ran_bind_dom"/>
</dbReference>